<comment type="caution">
    <text evidence="3">The sequence shown here is derived from an EMBL/GenBank/DDBJ whole genome shotgun (WGS) entry which is preliminary data.</text>
</comment>
<proteinExistence type="predicted"/>
<dbReference type="Pfam" id="PF00144">
    <property type="entry name" value="Beta-lactamase"/>
    <property type="match status" value="1"/>
</dbReference>
<keyword evidence="3" id="KW-0378">Hydrolase</keyword>
<dbReference type="InterPro" id="IPR056008">
    <property type="entry name" value="DUF7586"/>
</dbReference>
<dbReference type="InterPro" id="IPR050491">
    <property type="entry name" value="AmpC-like"/>
</dbReference>
<dbReference type="PANTHER" id="PTHR46825:SF7">
    <property type="entry name" value="D-ALANYL-D-ALANINE CARBOXYPEPTIDASE"/>
    <property type="match status" value="1"/>
</dbReference>
<dbReference type="Gene3D" id="3.40.710.10">
    <property type="entry name" value="DD-peptidase/beta-lactamase superfamily"/>
    <property type="match status" value="1"/>
</dbReference>
<dbReference type="SUPFAM" id="SSF56601">
    <property type="entry name" value="beta-lactamase/transpeptidase-like"/>
    <property type="match status" value="1"/>
</dbReference>
<dbReference type="Proteomes" id="UP001499978">
    <property type="component" value="Unassembled WGS sequence"/>
</dbReference>
<keyword evidence="4" id="KW-1185">Reference proteome</keyword>
<dbReference type="InterPro" id="IPR012338">
    <property type="entry name" value="Beta-lactam/transpept-like"/>
</dbReference>
<organism evidence="3 4">
    <name type="scientific">Pilimelia columellifera subsp. columellifera</name>
    <dbReference type="NCBI Taxonomy" id="706583"/>
    <lineage>
        <taxon>Bacteria</taxon>
        <taxon>Bacillati</taxon>
        <taxon>Actinomycetota</taxon>
        <taxon>Actinomycetes</taxon>
        <taxon>Micromonosporales</taxon>
        <taxon>Micromonosporaceae</taxon>
        <taxon>Pilimelia</taxon>
    </lineage>
</organism>
<evidence type="ECO:0000313" key="3">
    <source>
        <dbReference type="EMBL" id="GAA2528617.1"/>
    </source>
</evidence>
<evidence type="ECO:0000313" key="4">
    <source>
        <dbReference type="Proteomes" id="UP001499978"/>
    </source>
</evidence>
<evidence type="ECO:0000259" key="2">
    <source>
        <dbReference type="Pfam" id="PF24491"/>
    </source>
</evidence>
<reference evidence="3 4" key="1">
    <citation type="journal article" date="2019" name="Int. J. Syst. Evol. Microbiol.">
        <title>The Global Catalogue of Microorganisms (GCM) 10K type strain sequencing project: providing services to taxonomists for standard genome sequencing and annotation.</title>
        <authorList>
            <consortium name="The Broad Institute Genomics Platform"/>
            <consortium name="The Broad Institute Genome Sequencing Center for Infectious Disease"/>
            <person name="Wu L."/>
            <person name="Ma J."/>
        </authorList>
    </citation>
    <scope>NUCLEOTIDE SEQUENCE [LARGE SCALE GENOMIC DNA]</scope>
    <source>
        <strain evidence="3 4">JCM 3367</strain>
    </source>
</reference>
<gene>
    <name evidence="3" type="ORF">GCM10010201_29620</name>
</gene>
<dbReference type="GO" id="GO:0016787">
    <property type="term" value="F:hydrolase activity"/>
    <property type="evidence" value="ECO:0007669"/>
    <property type="project" value="UniProtKB-KW"/>
</dbReference>
<protein>
    <submittedName>
        <fullName evidence="3">Serine hydrolase domain-containing protein</fullName>
    </submittedName>
</protein>
<feature type="domain" description="Beta-lactamase-related" evidence="1">
    <location>
        <begin position="20"/>
        <end position="315"/>
    </location>
</feature>
<dbReference type="PANTHER" id="PTHR46825">
    <property type="entry name" value="D-ALANYL-D-ALANINE-CARBOXYPEPTIDASE/ENDOPEPTIDASE AMPH"/>
    <property type="match status" value="1"/>
</dbReference>
<sequence>MSDVTITPDVAFRRYSRATATAQAEGRVPALSVALTRADRPLWTMQIGDAGGVPLDADTRFRIGSVTKTFTAVLVLQCRDAGLLGLDDPVSAHVPVPGRLDATIRQLLTHTSGMQREPFGDVWDTLVAPDDRQFLADLARAERVLAPARRYHYSNLAFALLGQVVAAARRCSWADALGERLLRPLGLEAITVEPTDRAATGYLVDEYSDHARPEPAVDFRALAPAAQLWGTAADLARWAAFLADPASIDPAGAVLASATLEEMRWPQTVTDNSLGALQLGLGLMILNRPDRVVQVGHYGAMPGFLAGAFGQHGGAGTPRAFGCAVLGSAGGAVTILELTHQLLDLAVAADPADVPPWRPGEPAPEQFRSVLGRWWSEGFPHDFRWREGRLEARMPSAPANQPASVFAQVPGEPDLLRTVSGRELGELLRLTRDASGAVVRMRWATYRYTRTQETFDGVPVSHP</sequence>
<dbReference type="EMBL" id="BAAARY010000015">
    <property type="protein sequence ID" value="GAA2528617.1"/>
    <property type="molecule type" value="Genomic_DNA"/>
</dbReference>
<name>A0ABN3NQV9_9ACTN</name>
<accession>A0ABN3NQV9</accession>
<evidence type="ECO:0000259" key="1">
    <source>
        <dbReference type="Pfam" id="PF00144"/>
    </source>
</evidence>
<feature type="domain" description="DUF7586" evidence="2">
    <location>
        <begin position="364"/>
        <end position="450"/>
    </location>
</feature>
<dbReference type="InterPro" id="IPR001466">
    <property type="entry name" value="Beta-lactam-related"/>
</dbReference>
<dbReference type="Pfam" id="PF24491">
    <property type="entry name" value="DUF7586"/>
    <property type="match status" value="1"/>
</dbReference>